<dbReference type="RefSeq" id="WP_231461609.1">
    <property type="nucleotide sequence ID" value="NZ_JAJOHW010000037.1"/>
</dbReference>
<evidence type="ECO:0000259" key="11">
    <source>
        <dbReference type="Pfam" id="PF01425"/>
    </source>
</evidence>
<dbReference type="Gene3D" id="3.90.1300.10">
    <property type="entry name" value="Amidase signature (AS) domain"/>
    <property type="match status" value="1"/>
</dbReference>
<evidence type="ECO:0000256" key="3">
    <source>
        <dbReference type="ARBA" id="ARBA00012739"/>
    </source>
</evidence>
<dbReference type="InterPro" id="IPR036928">
    <property type="entry name" value="AS_sf"/>
</dbReference>
<reference evidence="13" key="1">
    <citation type="journal article" date="2019" name="Int. J. Syst. Evol. Microbiol.">
        <title>The Global Catalogue of Microorganisms (GCM) 10K type strain sequencing project: providing services to taxonomists for standard genome sequencing and annotation.</title>
        <authorList>
            <consortium name="The Broad Institute Genomics Platform"/>
            <consortium name="The Broad Institute Genome Sequencing Center for Infectious Disease"/>
            <person name="Wu L."/>
            <person name="Ma J."/>
        </authorList>
    </citation>
    <scope>NUCLEOTIDE SEQUENCE [LARGE SCALE GENOMIC DNA]</scope>
    <source>
        <strain evidence="13">CGMCC 4.7608</strain>
    </source>
</reference>
<proteinExistence type="inferred from homology"/>
<evidence type="ECO:0000256" key="1">
    <source>
        <dbReference type="ARBA" id="ARBA00008069"/>
    </source>
</evidence>
<dbReference type="HAMAP" id="MF_00120">
    <property type="entry name" value="GatA"/>
    <property type="match status" value="1"/>
</dbReference>
<dbReference type="PANTHER" id="PTHR11895">
    <property type="entry name" value="TRANSAMIDASE"/>
    <property type="match status" value="1"/>
</dbReference>
<comment type="function">
    <text evidence="10">Allows the formation of correctly charged Gln-tRNA(Gln) through the transamidation of misacylated Glu-tRNA(Gln) in organisms which lack glutaminyl-tRNA synthetase. The reaction takes place in the presence of glutamine and ATP through an activated gamma-phospho-Glu-tRNA(Gln).</text>
</comment>
<evidence type="ECO:0000256" key="6">
    <source>
        <dbReference type="ARBA" id="ARBA00022741"/>
    </source>
</evidence>
<dbReference type="InterPro" id="IPR020556">
    <property type="entry name" value="Amidase_CS"/>
</dbReference>
<evidence type="ECO:0000256" key="8">
    <source>
        <dbReference type="ARBA" id="ARBA00022917"/>
    </source>
</evidence>
<dbReference type="SUPFAM" id="SSF75304">
    <property type="entry name" value="Amidase signature (AS) enzymes"/>
    <property type="match status" value="1"/>
</dbReference>
<sequence>MTQSTLKQLSQQLVAKEVSSVELATQYLARIEALNPALNALVTVDRAKTLAEAAAADARIAAGNAHALTGVPIIHKDLFCQQGWKTSCGSKMLDNFVSPYSAHVVEQCQAAGMVTLGRANMDEFAMGSSNENSFYGAVKNPWDQQAVPGGSSGGSAAAVAARLTPVATATDTGGSIRQPASHCGVTGIKPTYGVVSRYGMVAYASSLDQGGPIAQTAEDCALMLNVMAGFDQRDSTSLERAREDYARDLNQPLAGLKVGLPREYFAAGLSADVARAVDEAVAVLKKQGAQVVDISLPNTELSIPAYYVIAPAEASTNLSRYDGVRYGHRAAEYKDLVDMYEKTRAEGFGSEVKRRILVGSYVLSHGYYDAYYLKAQKIRRLIANDFKAAFEQCDVILGPVAPTAAFDIGAMNDDPVQMYLSDIYTLSVNLAGLPGMSVPAGFSASGRPIGLQIIGNYFGEAKMLNVAHQFQLATDWHSRVPKLEKQKVKRVI</sequence>
<keyword evidence="5 10" id="KW-0436">Ligase</keyword>
<gene>
    <name evidence="10 12" type="primary">gatA</name>
    <name evidence="12" type="ORF">ACFO0R_16910</name>
</gene>
<evidence type="ECO:0000256" key="5">
    <source>
        <dbReference type="ARBA" id="ARBA00022598"/>
    </source>
</evidence>
<dbReference type="Pfam" id="PF01425">
    <property type="entry name" value="Amidase"/>
    <property type="match status" value="1"/>
</dbReference>
<comment type="subunit">
    <text evidence="2 10">Heterotrimer of A, B and C subunits.</text>
</comment>
<evidence type="ECO:0000256" key="9">
    <source>
        <dbReference type="ARBA" id="ARBA00047407"/>
    </source>
</evidence>
<dbReference type="PROSITE" id="PS00571">
    <property type="entry name" value="AMIDASES"/>
    <property type="match status" value="1"/>
</dbReference>
<evidence type="ECO:0000313" key="12">
    <source>
        <dbReference type="EMBL" id="MFC4491295.1"/>
    </source>
</evidence>
<feature type="domain" description="Amidase" evidence="11">
    <location>
        <begin position="22"/>
        <end position="464"/>
    </location>
</feature>
<comment type="catalytic activity">
    <reaction evidence="9 10">
        <text>L-glutamyl-tRNA(Gln) + L-glutamine + ATP + H2O = L-glutaminyl-tRNA(Gln) + L-glutamate + ADP + phosphate + H(+)</text>
        <dbReference type="Rhea" id="RHEA:17521"/>
        <dbReference type="Rhea" id="RHEA-COMP:9681"/>
        <dbReference type="Rhea" id="RHEA-COMP:9684"/>
        <dbReference type="ChEBI" id="CHEBI:15377"/>
        <dbReference type="ChEBI" id="CHEBI:15378"/>
        <dbReference type="ChEBI" id="CHEBI:29985"/>
        <dbReference type="ChEBI" id="CHEBI:30616"/>
        <dbReference type="ChEBI" id="CHEBI:43474"/>
        <dbReference type="ChEBI" id="CHEBI:58359"/>
        <dbReference type="ChEBI" id="CHEBI:78520"/>
        <dbReference type="ChEBI" id="CHEBI:78521"/>
        <dbReference type="ChEBI" id="CHEBI:456216"/>
        <dbReference type="EC" id="6.3.5.7"/>
    </reaction>
</comment>
<evidence type="ECO:0000256" key="7">
    <source>
        <dbReference type="ARBA" id="ARBA00022840"/>
    </source>
</evidence>
<comment type="similarity">
    <text evidence="1 10">Belongs to the amidase family. GatA subfamily.</text>
</comment>
<accession>A0ABV8ZXI1</accession>
<feature type="active site" description="Charge relay system" evidence="10">
    <location>
        <position position="151"/>
    </location>
</feature>
<feature type="active site" description="Charge relay system" evidence="10">
    <location>
        <position position="76"/>
    </location>
</feature>
<keyword evidence="13" id="KW-1185">Reference proteome</keyword>
<dbReference type="InterPro" id="IPR000120">
    <property type="entry name" value="Amidase"/>
</dbReference>
<organism evidence="12 13">
    <name type="scientific">Chromobacterium aquaticum</name>
    <dbReference type="NCBI Taxonomy" id="467180"/>
    <lineage>
        <taxon>Bacteria</taxon>
        <taxon>Pseudomonadati</taxon>
        <taxon>Pseudomonadota</taxon>
        <taxon>Betaproteobacteria</taxon>
        <taxon>Neisseriales</taxon>
        <taxon>Chromobacteriaceae</taxon>
        <taxon>Chromobacterium</taxon>
    </lineage>
</organism>
<protein>
    <recommendedName>
        <fullName evidence="4 10">Glutamyl-tRNA(Gln) amidotransferase subunit A</fullName>
        <shortName evidence="10">Glu-ADT subunit A</shortName>
        <ecNumber evidence="3 10">6.3.5.7</ecNumber>
    </recommendedName>
</protein>
<dbReference type="EC" id="6.3.5.7" evidence="3 10"/>
<evidence type="ECO:0000256" key="10">
    <source>
        <dbReference type="HAMAP-Rule" id="MF_00120"/>
    </source>
</evidence>
<evidence type="ECO:0000256" key="2">
    <source>
        <dbReference type="ARBA" id="ARBA00011123"/>
    </source>
</evidence>
<keyword evidence="6 10" id="KW-0547">Nucleotide-binding</keyword>
<evidence type="ECO:0000313" key="13">
    <source>
        <dbReference type="Proteomes" id="UP001595999"/>
    </source>
</evidence>
<dbReference type="NCBIfam" id="TIGR00132">
    <property type="entry name" value="gatA"/>
    <property type="match status" value="1"/>
</dbReference>
<dbReference type="Proteomes" id="UP001595999">
    <property type="component" value="Unassembled WGS sequence"/>
</dbReference>
<comment type="caution">
    <text evidence="12">The sequence shown here is derived from an EMBL/GenBank/DDBJ whole genome shotgun (WGS) entry which is preliminary data.</text>
</comment>
<dbReference type="InterPro" id="IPR023631">
    <property type="entry name" value="Amidase_dom"/>
</dbReference>
<keyword evidence="7 10" id="KW-0067">ATP-binding</keyword>
<name>A0ABV8ZXI1_9NEIS</name>
<dbReference type="PANTHER" id="PTHR11895:SF151">
    <property type="entry name" value="GLUTAMYL-TRNA(GLN) AMIDOTRANSFERASE SUBUNIT A"/>
    <property type="match status" value="1"/>
</dbReference>
<dbReference type="InterPro" id="IPR004412">
    <property type="entry name" value="GatA"/>
</dbReference>
<feature type="active site" description="Acyl-ester intermediate" evidence="10">
    <location>
        <position position="175"/>
    </location>
</feature>
<keyword evidence="8 10" id="KW-0648">Protein biosynthesis</keyword>
<dbReference type="EMBL" id="JBHSEK010000012">
    <property type="protein sequence ID" value="MFC4491295.1"/>
    <property type="molecule type" value="Genomic_DNA"/>
</dbReference>
<evidence type="ECO:0000256" key="4">
    <source>
        <dbReference type="ARBA" id="ARBA00014428"/>
    </source>
</evidence>